<reference evidence="3" key="1">
    <citation type="journal article" date="2017" name="Nat. Commun.">
        <title>The North American bullfrog draft genome provides insight into hormonal regulation of long noncoding RNA.</title>
        <authorList>
            <person name="Hammond S.A."/>
            <person name="Warren R.L."/>
            <person name="Vandervalk B.P."/>
            <person name="Kucuk E."/>
            <person name="Khan H."/>
            <person name="Gibb E.A."/>
            <person name="Pandoh P."/>
            <person name="Kirk H."/>
            <person name="Zhao Y."/>
            <person name="Jones M."/>
            <person name="Mungall A.J."/>
            <person name="Coope R."/>
            <person name="Pleasance S."/>
            <person name="Moore R.A."/>
            <person name="Holt R.A."/>
            <person name="Round J.M."/>
            <person name="Ohora S."/>
            <person name="Walle B.V."/>
            <person name="Veldhoen N."/>
            <person name="Helbing C.C."/>
            <person name="Birol I."/>
        </authorList>
    </citation>
    <scope>NUCLEOTIDE SEQUENCE [LARGE SCALE GENOMIC DNA]</scope>
</reference>
<dbReference type="AlphaFoldDB" id="A0A2G9RQ67"/>
<feature type="compositionally biased region" description="Low complexity" evidence="1">
    <location>
        <begin position="456"/>
        <end position="476"/>
    </location>
</feature>
<feature type="region of interest" description="Disordered" evidence="1">
    <location>
        <begin position="1"/>
        <end position="22"/>
    </location>
</feature>
<evidence type="ECO:0000313" key="3">
    <source>
        <dbReference type="Proteomes" id="UP000228934"/>
    </source>
</evidence>
<dbReference type="Proteomes" id="UP000228934">
    <property type="component" value="Unassembled WGS sequence"/>
</dbReference>
<accession>A0A2G9RQ67</accession>
<gene>
    <name evidence="2" type="ORF">AB205_0212370</name>
</gene>
<name>A0A2G9RQ67_AQUCT</name>
<keyword evidence="3" id="KW-1185">Reference proteome</keyword>
<dbReference type="EMBL" id="KV935498">
    <property type="protein sequence ID" value="PIO30030.1"/>
    <property type="molecule type" value="Genomic_DNA"/>
</dbReference>
<evidence type="ECO:0000313" key="2">
    <source>
        <dbReference type="EMBL" id="PIO30030.1"/>
    </source>
</evidence>
<organism evidence="2 3">
    <name type="scientific">Aquarana catesbeiana</name>
    <name type="common">American bullfrog</name>
    <name type="synonym">Rana catesbeiana</name>
    <dbReference type="NCBI Taxonomy" id="8400"/>
    <lineage>
        <taxon>Eukaryota</taxon>
        <taxon>Metazoa</taxon>
        <taxon>Chordata</taxon>
        <taxon>Craniata</taxon>
        <taxon>Vertebrata</taxon>
        <taxon>Euteleostomi</taxon>
        <taxon>Amphibia</taxon>
        <taxon>Batrachia</taxon>
        <taxon>Anura</taxon>
        <taxon>Neobatrachia</taxon>
        <taxon>Ranoidea</taxon>
        <taxon>Ranidae</taxon>
        <taxon>Aquarana</taxon>
    </lineage>
</organism>
<evidence type="ECO:0000256" key="1">
    <source>
        <dbReference type="SAM" id="MobiDB-lite"/>
    </source>
</evidence>
<sequence>MMPNMTNYTSPTTTARPMSLNSTTVKTEQTSFVVPNETSPSTIVVPIMSNLLSNTTQANLSSPALSNPASSTLSTTITVTITSNYTNITLQGNTVAPTVSNNTGSTSTSRTLSLNTTILQVTGTILSNTTGFTSLATKSALVTPFITKTIIPNTAAAASNVTGVLSAGATTWPAESNTADASKWPSVTRLLSPATTAPVSSVLSTSVSLDGRTATVMSNVSQYSSPSTTAVAGTSNITPSVSLMPNINGSELLDSRTTPITSQISMTLGSTTVAATMNNTTGLMSTVNLNMSLVVGSTPVPSKIFGSSSMATKTAPMISDVADSSGTKTTDSISNKSAVTLTSTVTPPITTNISFVGPPVPPTAPIMIIASTSPVSKMAPIIYTVNGASSPTVVSTISDTTSRPSALVIPTTQYTTKDSLPNLVSETNTIPVMSGISGLTIKPSLEKVSTTGKTPASATSMLAASTTGAPSTSTTTIPSNTTLTITGTTFSTGTEPVHLNFPTKTSTASTLGQVDATKSAANMTNGTTEIRPAEAVTLGTYETNSRGILALRLKLKSSAIYPFTTQAILKLVSDLFLLLLGVLQTKMAEDGREP</sequence>
<protein>
    <submittedName>
        <fullName evidence="2">Uncharacterized protein</fullName>
    </submittedName>
</protein>
<feature type="region of interest" description="Disordered" evidence="1">
    <location>
        <begin position="449"/>
        <end position="476"/>
    </location>
</feature>
<proteinExistence type="predicted"/>